<name>A0A4D6M2C6_VIGUN</name>
<protein>
    <recommendedName>
        <fullName evidence="2">RING-type E3 ubiquitin transferase</fullName>
        <ecNumber evidence="2">2.3.2.27</ecNumber>
    </recommendedName>
</protein>
<evidence type="ECO:0000313" key="10">
    <source>
        <dbReference type="EMBL" id="QCD95027.1"/>
    </source>
</evidence>
<evidence type="ECO:0000256" key="4">
    <source>
        <dbReference type="ARBA" id="ARBA00022723"/>
    </source>
</evidence>
<dbReference type="Gene3D" id="3.30.40.10">
    <property type="entry name" value="Zinc/RING finger domain, C3HC4 (zinc finger)"/>
    <property type="match status" value="1"/>
</dbReference>
<dbReference type="GO" id="GO:0061630">
    <property type="term" value="F:ubiquitin protein ligase activity"/>
    <property type="evidence" value="ECO:0007669"/>
    <property type="project" value="UniProtKB-EC"/>
</dbReference>
<dbReference type="PANTHER" id="PTHR22937">
    <property type="entry name" value="E3 UBIQUITIN-PROTEIN LIGASE RNF165"/>
    <property type="match status" value="1"/>
</dbReference>
<dbReference type="Proteomes" id="UP000501690">
    <property type="component" value="Linkage Group LG5"/>
</dbReference>
<keyword evidence="6" id="KW-0833">Ubl conjugation pathway</keyword>
<dbReference type="Pfam" id="PF13639">
    <property type="entry name" value="zf-RING_2"/>
    <property type="match status" value="1"/>
</dbReference>
<feature type="domain" description="RING-type" evidence="9">
    <location>
        <begin position="161"/>
        <end position="202"/>
    </location>
</feature>
<proteinExistence type="predicted"/>
<dbReference type="PANTHER" id="PTHR22937:SF222">
    <property type="entry name" value="RING-TYPE E3 UBIQUITIN TRANSFERASE"/>
    <property type="match status" value="1"/>
</dbReference>
<dbReference type="EMBL" id="CP039349">
    <property type="protein sequence ID" value="QCD95027.1"/>
    <property type="molecule type" value="Genomic_DNA"/>
</dbReference>
<keyword evidence="11" id="KW-1185">Reference proteome</keyword>
<dbReference type="PROSITE" id="PS50089">
    <property type="entry name" value="ZF_RING_2"/>
    <property type="match status" value="1"/>
</dbReference>
<evidence type="ECO:0000256" key="5">
    <source>
        <dbReference type="ARBA" id="ARBA00022771"/>
    </source>
</evidence>
<dbReference type="AlphaFoldDB" id="A0A4D6M2C6"/>
<organism evidence="10 11">
    <name type="scientific">Vigna unguiculata</name>
    <name type="common">Cowpea</name>
    <dbReference type="NCBI Taxonomy" id="3917"/>
    <lineage>
        <taxon>Eukaryota</taxon>
        <taxon>Viridiplantae</taxon>
        <taxon>Streptophyta</taxon>
        <taxon>Embryophyta</taxon>
        <taxon>Tracheophyta</taxon>
        <taxon>Spermatophyta</taxon>
        <taxon>Magnoliopsida</taxon>
        <taxon>eudicotyledons</taxon>
        <taxon>Gunneridae</taxon>
        <taxon>Pentapetalae</taxon>
        <taxon>rosids</taxon>
        <taxon>fabids</taxon>
        <taxon>Fabales</taxon>
        <taxon>Fabaceae</taxon>
        <taxon>Papilionoideae</taxon>
        <taxon>50 kb inversion clade</taxon>
        <taxon>NPAAA clade</taxon>
        <taxon>indigoferoid/millettioid clade</taxon>
        <taxon>Phaseoleae</taxon>
        <taxon>Vigna</taxon>
    </lineage>
</organism>
<evidence type="ECO:0000313" key="11">
    <source>
        <dbReference type="Proteomes" id="UP000501690"/>
    </source>
</evidence>
<dbReference type="CDD" id="cd16469">
    <property type="entry name" value="RING-H2_RNF24-like"/>
    <property type="match status" value="1"/>
</dbReference>
<comment type="catalytic activity">
    <reaction evidence="1">
        <text>S-ubiquitinyl-[E2 ubiquitin-conjugating enzyme]-L-cysteine + [acceptor protein]-L-lysine = [E2 ubiquitin-conjugating enzyme]-L-cysteine + N(6)-ubiquitinyl-[acceptor protein]-L-lysine.</text>
        <dbReference type="EC" id="2.3.2.27"/>
    </reaction>
</comment>
<keyword evidence="5 8" id="KW-0863">Zinc-finger</keyword>
<keyword evidence="3" id="KW-0808">Transferase</keyword>
<evidence type="ECO:0000256" key="1">
    <source>
        <dbReference type="ARBA" id="ARBA00000900"/>
    </source>
</evidence>
<dbReference type="GO" id="GO:0008270">
    <property type="term" value="F:zinc ion binding"/>
    <property type="evidence" value="ECO:0007669"/>
    <property type="project" value="UniProtKB-KW"/>
</dbReference>
<dbReference type="SMART" id="SM00184">
    <property type="entry name" value="RING"/>
    <property type="match status" value="1"/>
</dbReference>
<dbReference type="GO" id="GO:0005634">
    <property type="term" value="C:nucleus"/>
    <property type="evidence" value="ECO:0007669"/>
    <property type="project" value="TreeGrafter"/>
</dbReference>
<dbReference type="SUPFAM" id="SSF57850">
    <property type="entry name" value="RING/U-box"/>
    <property type="match status" value="1"/>
</dbReference>
<dbReference type="EC" id="2.3.2.27" evidence="2"/>
<evidence type="ECO:0000256" key="7">
    <source>
        <dbReference type="ARBA" id="ARBA00022833"/>
    </source>
</evidence>
<evidence type="ECO:0000256" key="2">
    <source>
        <dbReference type="ARBA" id="ARBA00012483"/>
    </source>
</evidence>
<accession>A0A4D6M2C6</accession>
<dbReference type="InterPro" id="IPR013083">
    <property type="entry name" value="Znf_RING/FYVE/PHD"/>
</dbReference>
<dbReference type="InterPro" id="IPR045191">
    <property type="entry name" value="MBR1/2-like"/>
</dbReference>
<evidence type="ECO:0000256" key="3">
    <source>
        <dbReference type="ARBA" id="ARBA00022679"/>
    </source>
</evidence>
<evidence type="ECO:0000256" key="8">
    <source>
        <dbReference type="PROSITE-ProRule" id="PRU00175"/>
    </source>
</evidence>
<evidence type="ECO:0000256" key="6">
    <source>
        <dbReference type="ARBA" id="ARBA00022786"/>
    </source>
</evidence>
<sequence>MSGLDECTIMRGSNIDSHYIVNAYDYGMTEYERVGHQRLPLSSTSSVAPREFSYPIYPTSFYYYSIHFDYPLRLVPSYTLPTNPSTSSLMHAPFAHHSQPLRPNMDIQDMSYEASIYELNELAERIGKVDTGLPDEIIARQMKTEIYQLPNHSEEQEVDLCIICQDEYKNKDQIGILQCGHRYHSDCITTWLHEKNVCPICKSQALTIQ</sequence>
<reference evidence="10 11" key="1">
    <citation type="submission" date="2019-04" db="EMBL/GenBank/DDBJ databases">
        <title>An improved genome assembly and genetic linkage map for asparagus bean, Vigna unguiculata ssp. sesquipedialis.</title>
        <authorList>
            <person name="Xia Q."/>
            <person name="Zhang R."/>
            <person name="Dong Y."/>
        </authorList>
    </citation>
    <scope>NUCLEOTIDE SEQUENCE [LARGE SCALE GENOMIC DNA]</scope>
    <source>
        <tissue evidence="10">Leaf</tissue>
    </source>
</reference>
<keyword evidence="4" id="KW-0479">Metal-binding</keyword>
<evidence type="ECO:0000259" key="9">
    <source>
        <dbReference type="PROSITE" id="PS50089"/>
    </source>
</evidence>
<gene>
    <name evidence="10" type="ORF">DEO72_LG5g3119</name>
</gene>
<dbReference type="InterPro" id="IPR001841">
    <property type="entry name" value="Znf_RING"/>
</dbReference>
<keyword evidence="7" id="KW-0862">Zinc</keyword>